<proteinExistence type="predicted"/>
<dbReference type="EMBL" id="CAAALY010094587">
    <property type="protein sequence ID" value="VEL28371.1"/>
    <property type="molecule type" value="Genomic_DNA"/>
</dbReference>
<name>A0A8J8RFJ1_9PLAT</name>
<comment type="caution">
    <text evidence="1">The sequence shown here is derived from an EMBL/GenBank/DDBJ whole genome shotgun (WGS) entry which is preliminary data.</text>
</comment>
<dbReference type="AlphaFoldDB" id="A0A8J8RFJ1"/>
<protein>
    <submittedName>
        <fullName evidence="1">Uncharacterized protein</fullName>
    </submittedName>
</protein>
<keyword evidence="2" id="KW-1185">Reference proteome</keyword>
<gene>
    <name evidence="1" type="ORF">PXEA_LOCUS21811</name>
</gene>
<evidence type="ECO:0000313" key="1">
    <source>
        <dbReference type="EMBL" id="VEL28371.1"/>
    </source>
</evidence>
<reference evidence="1" key="1">
    <citation type="submission" date="2018-11" db="EMBL/GenBank/DDBJ databases">
        <authorList>
            <consortium name="Pathogen Informatics"/>
        </authorList>
    </citation>
    <scope>NUCLEOTIDE SEQUENCE</scope>
</reference>
<accession>A0A8J8RFJ1</accession>
<organism evidence="1 2">
    <name type="scientific">Protopolystoma xenopodis</name>
    <dbReference type="NCBI Taxonomy" id="117903"/>
    <lineage>
        <taxon>Eukaryota</taxon>
        <taxon>Metazoa</taxon>
        <taxon>Spiralia</taxon>
        <taxon>Lophotrochozoa</taxon>
        <taxon>Platyhelminthes</taxon>
        <taxon>Monogenea</taxon>
        <taxon>Polyopisthocotylea</taxon>
        <taxon>Polystomatidea</taxon>
        <taxon>Polystomatidae</taxon>
        <taxon>Protopolystoma</taxon>
    </lineage>
</organism>
<evidence type="ECO:0000313" key="2">
    <source>
        <dbReference type="Proteomes" id="UP000784294"/>
    </source>
</evidence>
<dbReference type="Proteomes" id="UP000784294">
    <property type="component" value="Unassembled WGS sequence"/>
</dbReference>
<sequence>MVLPPPESDEAPSLFDASGHGNSSLLAMSSIDKSWRGQMRPGTLRHSFRPSARLFVRKGSTEQQQHVCPRRIESGGHPTVSMAAVAAAAVAGVSGDETSIASRTLQGLCNLFHLPITASSTAATPALVAADQPGMLDNYTF</sequence>